<dbReference type="Pfam" id="PF11807">
    <property type="entry name" value="UstYa"/>
    <property type="match status" value="1"/>
</dbReference>
<dbReference type="OrthoDB" id="3687641at2759"/>
<keyword evidence="3" id="KW-0812">Transmembrane</keyword>
<keyword evidence="3" id="KW-1133">Transmembrane helix</keyword>
<accession>A0A9P9BTI8</accession>
<dbReference type="InterPro" id="IPR021765">
    <property type="entry name" value="UstYa-like"/>
</dbReference>
<feature type="transmembrane region" description="Helical" evidence="3">
    <location>
        <begin position="47"/>
        <end position="76"/>
    </location>
</feature>
<comment type="caution">
    <text evidence="4">The sequence shown here is derived from an EMBL/GenBank/DDBJ whole genome shotgun (WGS) entry which is preliminary data.</text>
</comment>
<evidence type="ECO:0000256" key="1">
    <source>
        <dbReference type="ARBA" id="ARBA00035112"/>
    </source>
</evidence>
<proteinExistence type="inferred from homology"/>
<protein>
    <recommendedName>
        <fullName evidence="6">Tat pathway signal sequence</fullName>
    </recommendedName>
</protein>
<comment type="similarity">
    <text evidence="1">Belongs to the ustYa family.</text>
</comment>
<keyword evidence="5" id="KW-1185">Reference proteome</keyword>
<dbReference type="PANTHER" id="PTHR33365:SF7">
    <property type="entry name" value="TAT PATHWAY SIGNAL SEQUENCE"/>
    <property type="match status" value="1"/>
</dbReference>
<dbReference type="Proteomes" id="UP000756346">
    <property type="component" value="Unassembled WGS sequence"/>
</dbReference>
<feature type="region of interest" description="Disordered" evidence="2">
    <location>
        <begin position="1"/>
        <end position="21"/>
    </location>
</feature>
<dbReference type="GO" id="GO:0043386">
    <property type="term" value="P:mycotoxin biosynthetic process"/>
    <property type="evidence" value="ECO:0007669"/>
    <property type="project" value="InterPro"/>
</dbReference>
<keyword evidence="3" id="KW-0472">Membrane</keyword>
<evidence type="ECO:0000256" key="2">
    <source>
        <dbReference type="SAM" id="MobiDB-lite"/>
    </source>
</evidence>
<dbReference type="GeneID" id="70179297"/>
<evidence type="ECO:0000313" key="4">
    <source>
        <dbReference type="EMBL" id="KAH7035654.1"/>
    </source>
</evidence>
<dbReference type="PANTHER" id="PTHR33365">
    <property type="entry name" value="YALI0B05434P"/>
    <property type="match status" value="1"/>
</dbReference>
<name>A0A9P9BTI8_9PEZI</name>
<organism evidence="4 5">
    <name type="scientific">Microdochium trichocladiopsis</name>
    <dbReference type="NCBI Taxonomy" id="1682393"/>
    <lineage>
        <taxon>Eukaryota</taxon>
        <taxon>Fungi</taxon>
        <taxon>Dikarya</taxon>
        <taxon>Ascomycota</taxon>
        <taxon>Pezizomycotina</taxon>
        <taxon>Sordariomycetes</taxon>
        <taxon>Xylariomycetidae</taxon>
        <taxon>Xylariales</taxon>
        <taxon>Microdochiaceae</taxon>
        <taxon>Microdochium</taxon>
    </lineage>
</organism>
<dbReference type="AlphaFoldDB" id="A0A9P9BTI8"/>
<evidence type="ECO:0000256" key="3">
    <source>
        <dbReference type="SAM" id="Phobius"/>
    </source>
</evidence>
<reference evidence="4" key="1">
    <citation type="journal article" date="2021" name="Nat. Commun.">
        <title>Genetic determinants of endophytism in the Arabidopsis root mycobiome.</title>
        <authorList>
            <person name="Mesny F."/>
            <person name="Miyauchi S."/>
            <person name="Thiergart T."/>
            <person name="Pickel B."/>
            <person name="Atanasova L."/>
            <person name="Karlsson M."/>
            <person name="Huettel B."/>
            <person name="Barry K.W."/>
            <person name="Haridas S."/>
            <person name="Chen C."/>
            <person name="Bauer D."/>
            <person name="Andreopoulos W."/>
            <person name="Pangilinan J."/>
            <person name="LaButti K."/>
            <person name="Riley R."/>
            <person name="Lipzen A."/>
            <person name="Clum A."/>
            <person name="Drula E."/>
            <person name="Henrissat B."/>
            <person name="Kohler A."/>
            <person name="Grigoriev I.V."/>
            <person name="Martin F.M."/>
            <person name="Hacquard S."/>
        </authorList>
    </citation>
    <scope>NUCLEOTIDE SEQUENCE</scope>
    <source>
        <strain evidence="4">MPI-CAGE-CH-0230</strain>
    </source>
</reference>
<gene>
    <name evidence="4" type="ORF">B0I36DRAFT_240309</name>
</gene>
<evidence type="ECO:0008006" key="6">
    <source>
        <dbReference type="Google" id="ProtNLM"/>
    </source>
</evidence>
<dbReference type="EMBL" id="JAGTJQ010000003">
    <property type="protein sequence ID" value="KAH7035654.1"/>
    <property type="molecule type" value="Genomic_DNA"/>
</dbReference>
<dbReference type="RefSeq" id="XP_046015747.1">
    <property type="nucleotide sequence ID" value="XM_046149751.1"/>
</dbReference>
<sequence length="290" mass="33498">MGKSQLYQPIDVQSDDGNKSSTEAEERYGLLYGEVRPLPRHSKLVRALLWLAAIIGIIVYTAVVAGTAAFTAYRFLQKNTLHGTRFLKSPANDYITYESRVMDQFEYDNEKQYFTDPSPEIDANWHELWRWSIDQNIAIQPELMEEMGRAEEGIRFPDGTYFGSMMVFHNLHCLKNIYHTLHPHYYGMNKYSESERAQHKEHTEHCLKMLKDAVMCQGDPTILTMKWAETGLRPIGNLTSPHECVNWDRLMEWVVPNSRNVFEDGMLVHPTRGSYNTPSLFCRLPRGDGG</sequence>
<evidence type="ECO:0000313" key="5">
    <source>
        <dbReference type="Proteomes" id="UP000756346"/>
    </source>
</evidence>